<dbReference type="CDD" id="cd19946">
    <property type="entry name" value="GlpA-like_Fer2_BFD-like"/>
    <property type="match status" value="1"/>
</dbReference>
<dbReference type="PANTHER" id="PTHR42949">
    <property type="entry name" value="ANAEROBIC GLYCEROL-3-PHOSPHATE DEHYDROGENASE SUBUNIT B"/>
    <property type="match status" value="1"/>
</dbReference>
<dbReference type="Pfam" id="PF17806">
    <property type="entry name" value="SO_alpha_A3"/>
    <property type="match status" value="1"/>
</dbReference>
<evidence type="ECO:0000259" key="3">
    <source>
        <dbReference type="Pfam" id="PF17806"/>
    </source>
</evidence>
<feature type="domain" description="SoxA A3" evidence="3">
    <location>
        <begin position="381"/>
        <end position="458"/>
    </location>
</feature>
<protein>
    <submittedName>
        <fullName evidence="4">FAD-dependent oxidoreductase</fullName>
    </submittedName>
</protein>
<dbReference type="AlphaFoldDB" id="A0A853FWG3"/>
<dbReference type="InterPro" id="IPR051691">
    <property type="entry name" value="Metab_Enz_Cyan_OpOx_G3PDH"/>
</dbReference>
<dbReference type="InterPro" id="IPR041854">
    <property type="entry name" value="BFD-like_2Fe2S-bd_dom_sf"/>
</dbReference>
<dbReference type="InterPro" id="IPR036188">
    <property type="entry name" value="FAD/NAD-bd_sf"/>
</dbReference>
<dbReference type="Gene3D" id="1.10.10.1100">
    <property type="entry name" value="BFD-like [2Fe-2S]-binding domain"/>
    <property type="match status" value="1"/>
</dbReference>
<dbReference type="InterPro" id="IPR017224">
    <property type="entry name" value="Opine_Oxase_asu/HCN_bsu"/>
</dbReference>
<dbReference type="PANTHER" id="PTHR42949:SF3">
    <property type="entry name" value="ANAEROBIC GLYCEROL-3-PHOSPHATE DEHYDROGENASE SUBUNIT B"/>
    <property type="match status" value="1"/>
</dbReference>
<dbReference type="RefSeq" id="WP_180154431.1">
    <property type="nucleotide sequence ID" value="NZ_JACCEM010000003.1"/>
</dbReference>
<proteinExistence type="predicted"/>
<evidence type="ECO:0000256" key="1">
    <source>
        <dbReference type="ARBA" id="ARBA00023002"/>
    </source>
</evidence>
<evidence type="ECO:0000313" key="4">
    <source>
        <dbReference type="EMBL" id="NYT49148.1"/>
    </source>
</evidence>
<keyword evidence="1" id="KW-0560">Oxidoreductase</keyword>
<organism evidence="4 5">
    <name type="scientific">Parapusillimonas granuli</name>
    <dbReference type="NCBI Taxonomy" id="380911"/>
    <lineage>
        <taxon>Bacteria</taxon>
        <taxon>Pseudomonadati</taxon>
        <taxon>Pseudomonadota</taxon>
        <taxon>Betaproteobacteria</taxon>
        <taxon>Burkholderiales</taxon>
        <taxon>Alcaligenaceae</taxon>
        <taxon>Parapusillimonas</taxon>
    </lineage>
</organism>
<sequence>MDNEVDVVVLGAGPAGVNAAVAAARHGLKVVLVDQNHDAGGQVFRPMPPGFASSGNSPATHEGDELRRHLAHSRVLAFFNHTVWNVSTGLRVDAVGPDGPVHWQCRALVLASGTTERVVPFPGWTLPKVMGLAAATILLKSQKMLPGANTLVAGCGPLLAAVAVGIVEGGGKVAALADAAPRSAWLQASPAMASRPDLMWQGAKWLARIKSAGIPIFSAHAIEKVEAAGRGLRATLAPVDGDRRIIQGERRVVHVDAVVVGNGLVPGTDVSRLLRAEHTFDRKLGGWVVVTDERCRTSFAGLYAAGDGCGISGAAAAVHHGLLAGLSVAHDLGALDKNAFEREAGPAQRSLGKAGKFGRAMGALMALPARQVETIAPDTVVCRCEDVTRAEIDAAVAGGARDMNQLKAWTRCGMGPCQGRSCGDVAAELAALKAGCERTEVGFFTGRAPLRPVSLEQLTGDYDYADIPLPKAAPL</sequence>
<dbReference type="Pfam" id="PF07992">
    <property type="entry name" value="Pyr_redox_2"/>
    <property type="match status" value="1"/>
</dbReference>
<dbReference type="Proteomes" id="UP000559809">
    <property type="component" value="Unassembled WGS sequence"/>
</dbReference>
<accession>A0A853FWG3</accession>
<dbReference type="PIRSF" id="PIRSF037495">
    <property type="entry name" value="Opine_OX_OoxA/HcnB"/>
    <property type="match status" value="1"/>
</dbReference>
<dbReference type="PRINTS" id="PR00368">
    <property type="entry name" value="FADPNR"/>
</dbReference>
<dbReference type="EMBL" id="JACCEM010000003">
    <property type="protein sequence ID" value="NYT49148.1"/>
    <property type="molecule type" value="Genomic_DNA"/>
</dbReference>
<dbReference type="InterPro" id="IPR023753">
    <property type="entry name" value="FAD/NAD-binding_dom"/>
</dbReference>
<keyword evidence="5" id="KW-1185">Reference proteome</keyword>
<reference evidence="4 5" key="1">
    <citation type="submission" date="2020-07" db="EMBL/GenBank/DDBJ databases">
        <title>Taxonomic revisions and descriptions of new bacterial species based on genomic comparisons in the high-G+C-content subgroup of the family Alcaligenaceae.</title>
        <authorList>
            <person name="Szabo A."/>
            <person name="Felfoldi T."/>
        </authorList>
    </citation>
    <scope>NUCLEOTIDE SEQUENCE [LARGE SCALE GENOMIC DNA]</scope>
    <source>
        <strain evidence="4 5">LMG 24012</strain>
    </source>
</reference>
<dbReference type="Gene3D" id="3.50.50.60">
    <property type="entry name" value="FAD/NAD(P)-binding domain"/>
    <property type="match status" value="2"/>
</dbReference>
<gene>
    <name evidence="4" type="ORF">H0A72_07460</name>
</gene>
<dbReference type="GO" id="GO:0016491">
    <property type="term" value="F:oxidoreductase activity"/>
    <property type="evidence" value="ECO:0007669"/>
    <property type="project" value="UniProtKB-KW"/>
</dbReference>
<evidence type="ECO:0000259" key="2">
    <source>
        <dbReference type="Pfam" id="PF07992"/>
    </source>
</evidence>
<feature type="domain" description="FAD/NAD(P)-binding" evidence="2">
    <location>
        <begin position="6"/>
        <end position="321"/>
    </location>
</feature>
<evidence type="ECO:0000313" key="5">
    <source>
        <dbReference type="Proteomes" id="UP000559809"/>
    </source>
</evidence>
<dbReference type="PRINTS" id="PR00469">
    <property type="entry name" value="PNDRDTASEII"/>
</dbReference>
<name>A0A853FWG3_9BURK</name>
<comment type="caution">
    <text evidence="4">The sequence shown here is derived from an EMBL/GenBank/DDBJ whole genome shotgun (WGS) entry which is preliminary data.</text>
</comment>
<dbReference type="InterPro" id="IPR041117">
    <property type="entry name" value="SoxA_A3"/>
</dbReference>
<dbReference type="SUPFAM" id="SSF51905">
    <property type="entry name" value="FAD/NAD(P)-binding domain"/>
    <property type="match status" value="1"/>
</dbReference>